<dbReference type="GO" id="GO:0004553">
    <property type="term" value="F:hydrolase activity, hydrolyzing O-glycosyl compounds"/>
    <property type="evidence" value="ECO:0007669"/>
    <property type="project" value="InterPro"/>
</dbReference>
<dbReference type="InterPro" id="IPR051913">
    <property type="entry name" value="GH2_Domain-Containing"/>
</dbReference>
<keyword evidence="3" id="KW-0326">Glycosidase</keyword>
<gene>
    <name evidence="9" type="ORF">FE810_16880</name>
</gene>
<protein>
    <submittedName>
        <fullName evidence="9">Glycoside hydrolase family 2 protein</fullName>
    </submittedName>
</protein>
<dbReference type="RefSeq" id="WP_138321828.1">
    <property type="nucleotide sequence ID" value="NZ_VCBC01000030.1"/>
</dbReference>
<comment type="caution">
    <text evidence="9">The sequence shown here is derived from an EMBL/GenBank/DDBJ whole genome shotgun (WGS) entry which is preliminary data.</text>
</comment>
<dbReference type="InterPro" id="IPR023232">
    <property type="entry name" value="Glyco_hydro_2_AS"/>
</dbReference>
<dbReference type="EMBL" id="VCBC01000030">
    <property type="protein sequence ID" value="TLU59465.1"/>
    <property type="molecule type" value="Genomic_DNA"/>
</dbReference>
<dbReference type="Pfam" id="PF02837">
    <property type="entry name" value="Glyco_hydro_2_N"/>
    <property type="match status" value="1"/>
</dbReference>
<dbReference type="InterPro" id="IPR013783">
    <property type="entry name" value="Ig-like_fold"/>
</dbReference>
<dbReference type="InterPro" id="IPR006102">
    <property type="entry name" value="Ig-like_GH2"/>
</dbReference>
<dbReference type="Proteomes" id="UP000307790">
    <property type="component" value="Unassembled WGS sequence"/>
</dbReference>
<dbReference type="InterPro" id="IPR008979">
    <property type="entry name" value="Galactose-bd-like_sf"/>
</dbReference>
<evidence type="ECO:0000256" key="3">
    <source>
        <dbReference type="ARBA" id="ARBA00023295"/>
    </source>
</evidence>
<dbReference type="Pfam" id="PF02836">
    <property type="entry name" value="Glyco_hydro_2_C"/>
    <property type="match status" value="1"/>
</dbReference>
<evidence type="ECO:0000313" key="10">
    <source>
        <dbReference type="Proteomes" id="UP000307790"/>
    </source>
</evidence>
<dbReference type="PANTHER" id="PTHR42732:SF1">
    <property type="entry name" value="BETA-MANNOSIDASE"/>
    <property type="match status" value="1"/>
</dbReference>
<evidence type="ECO:0000259" key="7">
    <source>
        <dbReference type="Pfam" id="PF02837"/>
    </source>
</evidence>
<evidence type="ECO:0000256" key="4">
    <source>
        <dbReference type="SAM" id="SignalP"/>
    </source>
</evidence>
<accession>A0A5R9IB49</accession>
<evidence type="ECO:0000259" key="8">
    <source>
        <dbReference type="Pfam" id="PF16355"/>
    </source>
</evidence>
<dbReference type="Gene3D" id="3.20.20.80">
    <property type="entry name" value="Glycosidases"/>
    <property type="match status" value="1"/>
</dbReference>
<dbReference type="InterPro" id="IPR036156">
    <property type="entry name" value="Beta-gal/glucu_dom_sf"/>
</dbReference>
<dbReference type="SUPFAM" id="SSF49785">
    <property type="entry name" value="Galactose-binding domain-like"/>
    <property type="match status" value="1"/>
</dbReference>
<feature type="domain" description="DUF4982" evidence="8">
    <location>
        <begin position="632"/>
        <end position="690"/>
    </location>
</feature>
<name>A0A5R9IB49_9GAMM</name>
<dbReference type="InterPro" id="IPR006103">
    <property type="entry name" value="Glyco_hydro_2_cat"/>
</dbReference>
<dbReference type="InterPro" id="IPR006104">
    <property type="entry name" value="Glyco_hydro_2_N"/>
</dbReference>
<feature type="signal peptide" evidence="4">
    <location>
        <begin position="1"/>
        <end position="24"/>
    </location>
</feature>
<feature type="chain" id="PRO_5024395765" evidence="4">
    <location>
        <begin position="25"/>
        <end position="803"/>
    </location>
</feature>
<dbReference type="Gene3D" id="2.60.120.260">
    <property type="entry name" value="Galactose-binding domain-like"/>
    <property type="match status" value="1"/>
</dbReference>
<feature type="domain" description="Glycoside hydrolase family 2 immunoglobulin-like beta-sandwich" evidence="5">
    <location>
        <begin position="185"/>
        <end position="287"/>
    </location>
</feature>
<evidence type="ECO:0000313" key="9">
    <source>
        <dbReference type="EMBL" id="TLU59465.1"/>
    </source>
</evidence>
<dbReference type="GO" id="GO:0005975">
    <property type="term" value="P:carbohydrate metabolic process"/>
    <property type="evidence" value="ECO:0007669"/>
    <property type="project" value="InterPro"/>
</dbReference>
<evidence type="ECO:0000256" key="2">
    <source>
        <dbReference type="ARBA" id="ARBA00022801"/>
    </source>
</evidence>
<dbReference type="InterPro" id="IPR032311">
    <property type="entry name" value="DUF4982"/>
</dbReference>
<dbReference type="Pfam" id="PF00703">
    <property type="entry name" value="Glyco_hydro_2"/>
    <property type="match status" value="1"/>
</dbReference>
<feature type="domain" description="Glycosyl hydrolases family 2 sugar binding" evidence="7">
    <location>
        <begin position="24"/>
        <end position="175"/>
    </location>
</feature>
<reference evidence="9 10" key="1">
    <citation type="submission" date="2019-05" db="EMBL/GenBank/DDBJ databases">
        <title>Genome sequences of Thalassotalea litorea 1K03283.</title>
        <authorList>
            <person name="Zhang D."/>
        </authorList>
    </citation>
    <scope>NUCLEOTIDE SEQUENCE [LARGE SCALE GENOMIC DNA]</scope>
    <source>
        <strain evidence="9 10">MCCC 1K03283</strain>
    </source>
</reference>
<evidence type="ECO:0000256" key="1">
    <source>
        <dbReference type="ARBA" id="ARBA00007401"/>
    </source>
</evidence>
<keyword evidence="2 9" id="KW-0378">Hydrolase</keyword>
<dbReference type="InterPro" id="IPR006101">
    <property type="entry name" value="Glyco_hydro_2"/>
</dbReference>
<keyword evidence="10" id="KW-1185">Reference proteome</keyword>
<dbReference type="OrthoDB" id="9758603at2"/>
<dbReference type="PROSITE" id="PS00608">
    <property type="entry name" value="GLYCOSYL_HYDROL_F2_2"/>
    <property type="match status" value="1"/>
</dbReference>
<dbReference type="SUPFAM" id="SSF51445">
    <property type="entry name" value="(Trans)glycosidases"/>
    <property type="match status" value="1"/>
</dbReference>
<comment type="similarity">
    <text evidence="1">Belongs to the glycosyl hydrolase 2 family.</text>
</comment>
<dbReference type="PANTHER" id="PTHR42732">
    <property type="entry name" value="BETA-GALACTOSIDASE"/>
    <property type="match status" value="1"/>
</dbReference>
<dbReference type="Gene3D" id="2.60.40.10">
    <property type="entry name" value="Immunoglobulins"/>
    <property type="match status" value="3"/>
</dbReference>
<dbReference type="SUPFAM" id="SSF49303">
    <property type="entry name" value="beta-Galactosidase/glucuronidase domain"/>
    <property type="match status" value="1"/>
</dbReference>
<dbReference type="Pfam" id="PF16355">
    <property type="entry name" value="DUF4982"/>
    <property type="match status" value="1"/>
</dbReference>
<evidence type="ECO:0000259" key="5">
    <source>
        <dbReference type="Pfam" id="PF00703"/>
    </source>
</evidence>
<feature type="domain" description="Glycoside hydrolase family 2 catalytic" evidence="6">
    <location>
        <begin position="295"/>
        <end position="505"/>
    </location>
</feature>
<dbReference type="AlphaFoldDB" id="A0A5R9IB49"/>
<organism evidence="9 10">
    <name type="scientific">Thalassotalea litorea</name>
    <dbReference type="NCBI Taxonomy" id="2020715"/>
    <lineage>
        <taxon>Bacteria</taxon>
        <taxon>Pseudomonadati</taxon>
        <taxon>Pseudomonadota</taxon>
        <taxon>Gammaproteobacteria</taxon>
        <taxon>Alteromonadales</taxon>
        <taxon>Colwelliaceae</taxon>
        <taxon>Thalassotalea</taxon>
    </lineage>
</organism>
<dbReference type="InterPro" id="IPR017853">
    <property type="entry name" value="GH"/>
</dbReference>
<keyword evidence="4" id="KW-0732">Signal</keyword>
<dbReference type="PRINTS" id="PR00132">
    <property type="entry name" value="GLHYDRLASE2"/>
</dbReference>
<evidence type="ECO:0000259" key="6">
    <source>
        <dbReference type="Pfam" id="PF02836"/>
    </source>
</evidence>
<proteinExistence type="inferred from homology"/>
<sequence length="803" mass="90860">MTPKILIRTIWIIGLVFASMNTLASDDKTININQDWQYLQENHANVSQALNSKNWQSIQLPHTWNRTDTVDAQPGYRRDASWYKKRLELSNAKRQFLYFESANTQADVYVNGKLVGTNIGGYIGFTFEITDYVNRDKIANIMVRVSNAYNPDIIPSQKSDFFIFGGLTRDVWLIESDDVYLDNLIVTTPKVSQDIAEAVIELDFDSTKSYPQSTLVAEIFDQTDKVVSKTHANIAINQGAQSLTLALNKIANPALWSVDSPDLYRVKVTISDKDRVLASKQVTTGFRWFEHKEGKGFFLNGERVLLRGTHRHEEHAGLGAALSNIQHRKDLEQIKNIGANFVRLGHYPQDPEVYKAANELGLIVWDELPWCRGGKGGETWEANTESLLTRQIQQNRNHPSIAFWSIGNEMYWEEDFPGGGAEDVVTPYVQKLNDLIKDIDPSRFTTLRKYYPGADIVDIFSPSIWAGWYGGAYGQYEEALQSSREKYPALIHMEYGGSSHVGRHEETPIDELGIRDAQVSVSEAMNQAIVKSVAKDSNWNENYMVNLFDWHLSVSERFPGFIGNAQWAFKDFGTPLRPENPIPYINQKGLVDRAGNPKDSYYVFASYWQKTPMCYIESKTWTVRYGPKAGRNVKVYCNTEQAELYLNGETLGKKDRIHGQYPAHGLVWKVPFSEGNNQLYVKGFNDGSMVIEDSLELEYKVGTHDTPKKVALSSERVSENLYLVTASIIDSDGRLVTDYEDRGYFSSLDSNAKLIENQGTPNGSSSIELANGIARILVQKTSNAQAVVEFKTQNFKGQYVRID</sequence>